<gene>
    <name evidence="1" type="ORF">EII34_15080</name>
</gene>
<protein>
    <submittedName>
        <fullName evidence="1">Uncharacterized protein</fullName>
    </submittedName>
</protein>
<dbReference type="Proteomes" id="UP000280819">
    <property type="component" value="Unassembled WGS sequence"/>
</dbReference>
<accession>A0A3P1T322</accession>
<evidence type="ECO:0000313" key="2">
    <source>
        <dbReference type="Proteomes" id="UP000280819"/>
    </source>
</evidence>
<dbReference type="EMBL" id="RQZG01000025">
    <property type="protein sequence ID" value="RRD03226.1"/>
    <property type="molecule type" value="Genomic_DNA"/>
</dbReference>
<reference evidence="1 2" key="1">
    <citation type="submission" date="2018-11" db="EMBL/GenBank/DDBJ databases">
        <title>Genomes From Bacteria Associated with the Canine Oral Cavity: a Test Case for Automated Genome-Based Taxonomic Assignment.</title>
        <authorList>
            <person name="Coil D.A."/>
            <person name="Jospin G."/>
            <person name="Darling A.E."/>
            <person name="Wallis C."/>
            <person name="Davis I.J."/>
            <person name="Harris S."/>
            <person name="Eisen J.A."/>
            <person name="Holcombe L.J."/>
            <person name="O'Flynn C."/>
        </authorList>
    </citation>
    <scope>NUCLEOTIDE SEQUENCE [LARGE SCALE GENOMIC DNA]</scope>
    <source>
        <strain evidence="1 2">OH887_COT-365</strain>
    </source>
</reference>
<sequence length="90" mass="9586">MARKKTKLTWNFPGFKALRTHPKMMADLQARAERIADKAGPGFKAAGAGITGGRGRGRVAVVATTQNANRKNAREHTLLRSLDAGGDDGV</sequence>
<proteinExistence type="predicted"/>
<comment type="caution">
    <text evidence="1">The sequence shown here is derived from an EMBL/GenBank/DDBJ whole genome shotgun (WGS) entry which is preliminary data.</text>
</comment>
<dbReference type="RefSeq" id="WP_124845994.1">
    <property type="nucleotide sequence ID" value="NZ_RQZG01000025.1"/>
</dbReference>
<organism evidence="1 2">
    <name type="scientific">Arachnia propionica</name>
    <dbReference type="NCBI Taxonomy" id="1750"/>
    <lineage>
        <taxon>Bacteria</taxon>
        <taxon>Bacillati</taxon>
        <taxon>Actinomycetota</taxon>
        <taxon>Actinomycetes</taxon>
        <taxon>Propionibacteriales</taxon>
        <taxon>Propionibacteriaceae</taxon>
        <taxon>Arachnia</taxon>
    </lineage>
</organism>
<name>A0A3P1T322_9ACTN</name>
<dbReference type="AlphaFoldDB" id="A0A3P1T322"/>
<evidence type="ECO:0000313" key="1">
    <source>
        <dbReference type="EMBL" id="RRD03226.1"/>
    </source>
</evidence>